<gene>
    <name evidence="1" type="ORF">Ade02nite_70320</name>
</gene>
<evidence type="ECO:0000313" key="1">
    <source>
        <dbReference type="EMBL" id="GID78391.1"/>
    </source>
</evidence>
<organism evidence="1 2">
    <name type="scientific">Paractinoplanes deccanensis</name>
    <dbReference type="NCBI Taxonomy" id="113561"/>
    <lineage>
        <taxon>Bacteria</taxon>
        <taxon>Bacillati</taxon>
        <taxon>Actinomycetota</taxon>
        <taxon>Actinomycetes</taxon>
        <taxon>Micromonosporales</taxon>
        <taxon>Micromonosporaceae</taxon>
        <taxon>Paractinoplanes</taxon>
    </lineage>
</organism>
<dbReference type="Pfam" id="PF19875">
    <property type="entry name" value="DUF6348"/>
    <property type="match status" value="1"/>
</dbReference>
<dbReference type="Proteomes" id="UP000609879">
    <property type="component" value="Unassembled WGS sequence"/>
</dbReference>
<dbReference type="InterPro" id="IPR045929">
    <property type="entry name" value="DUF6348"/>
</dbReference>
<name>A0ABQ3YEF4_9ACTN</name>
<proteinExistence type="predicted"/>
<comment type="caution">
    <text evidence="1">The sequence shown here is derived from an EMBL/GenBank/DDBJ whole genome shotgun (WGS) entry which is preliminary data.</text>
</comment>
<reference evidence="1 2" key="1">
    <citation type="submission" date="2021-01" db="EMBL/GenBank/DDBJ databases">
        <title>Whole genome shotgun sequence of Actinoplanes deccanensis NBRC 13994.</title>
        <authorList>
            <person name="Komaki H."/>
            <person name="Tamura T."/>
        </authorList>
    </citation>
    <scope>NUCLEOTIDE SEQUENCE [LARGE SCALE GENOMIC DNA]</scope>
    <source>
        <strain evidence="1 2">NBRC 13994</strain>
    </source>
</reference>
<accession>A0ABQ3YEF4</accession>
<protein>
    <submittedName>
        <fullName evidence="1">Uncharacterized protein</fullName>
    </submittedName>
</protein>
<evidence type="ECO:0000313" key="2">
    <source>
        <dbReference type="Proteomes" id="UP000609879"/>
    </source>
</evidence>
<keyword evidence="2" id="KW-1185">Reference proteome</keyword>
<dbReference type="EMBL" id="BOMI01000146">
    <property type="protein sequence ID" value="GID78391.1"/>
    <property type="molecule type" value="Genomic_DNA"/>
</dbReference>
<sequence>MLAEVGGEWTLADGPMLRCGSLGVRVLPPDTEDYRHLDLEVVLNVDRPDVPTVSDCSVGIAADPVEAAGQAVRAWIDTCLVTVLEMIEQKGELATHFRAADPGGFPGWHAIVGSVTGWSADGSASKQEWFAEAMPWSALAPVIARGLDRPYLNGVRLLVGQGADFTECEVRINGRRDKRASKALAGLDWPRTERFGLARTFVLLVGPD</sequence>